<evidence type="ECO:0000313" key="3">
    <source>
        <dbReference type="Proteomes" id="UP000199603"/>
    </source>
</evidence>
<gene>
    <name evidence="2" type="ORF">SAMN04488509_102366</name>
</gene>
<proteinExistence type="predicted"/>
<dbReference type="Proteomes" id="UP000199603">
    <property type="component" value="Unassembled WGS sequence"/>
</dbReference>
<keyword evidence="1" id="KW-0472">Membrane</keyword>
<feature type="transmembrane region" description="Helical" evidence="1">
    <location>
        <begin position="39"/>
        <end position="61"/>
    </location>
</feature>
<evidence type="ECO:0000313" key="2">
    <source>
        <dbReference type="EMBL" id="SDD41432.1"/>
    </source>
</evidence>
<name>A0A1G6UJ94_9GAMM</name>
<dbReference type="RefSeq" id="WP_091240315.1">
    <property type="nucleotide sequence ID" value="NZ_FNAG01000002.1"/>
</dbReference>
<protein>
    <recommendedName>
        <fullName evidence="4">Transmembrane protein</fullName>
    </recommendedName>
</protein>
<dbReference type="AlphaFoldDB" id="A0A1G6UJ94"/>
<accession>A0A1G6UJ94</accession>
<evidence type="ECO:0000256" key="1">
    <source>
        <dbReference type="SAM" id="Phobius"/>
    </source>
</evidence>
<feature type="transmembrane region" description="Helical" evidence="1">
    <location>
        <begin position="73"/>
        <end position="94"/>
    </location>
</feature>
<sequence length="106" mass="11488">MAPSVAENLALILFLPWYLVILVVYWRMRRKPARWTGRVFDLVAIAVSIAAAAVAGPWALAHADDSIGSMWPQILATVVGYGAFLAVITLAALLRRMLTRPPATSG</sequence>
<dbReference type="STRING" id="265719.SAMN04488509_102366"/>
<dbReference type="EMBL" id="FNAG01000002">
    <property type="protein sequence ID" value="SDD41432.1"/>
    <property type="molecule type" value="Genomic_DNA"/>
</dbReference>
<keyword evidence="1" id="KW-0812">Transmembrane</keyword>
<evidence type="ECO:0008006" key="4">
    <source>
        <dbReference type="Google" id="ProtNLM"/>
    </source>
</evidence>
<organism evidence="2 3">
    <name type="scientific">Aquimonas voraii</name>
    <dbReference type="NCBI Taxonomy" id="265719"/>
    <lineage>
        <taxon>Bacteria</taxon>
        <taxon>Pseudomonadati</taxon>
        <taxon>Pseudomonadota</taxon>
        <taxon>Gammaproteobacteria</taxon>
        <taxon>Lysobacterales</taxon>
        <taxon>Lysobacteraceae</taxon>
        <taxon>Aquimonas</taxon>
    </lineage>
</organism>
<keyword evidence="1" id="KW-1133">Transmembrane helix</keyword>
<keyword evidence="3" id="KW-1185">Reference proteome</keyword>
<reference evidence="2 3" key="1">
    <citation type="submission" date="2016-10" db="EMBL/GenBank/DDBJ databases">
        <authorList>
            <person name="de Groot N.N."/>
        </authorList>
    </citation>
    <scope>NUCLEOTIDE SEQUENCE [LARGE SCALE GENOMIC DNA]</scope>
    <source>
        <strain evidence="2 3">DSM 16957</strain>
    </source>
</reference>
<feature type="transmembrane region" description="Helical" evidence="1">
    <location>
        <begin position="6"/>
        <end position="27"/>
    </location>
</feature>
<dbReference type="OrthoDB" id="6054159at2"/>